<protein>
    <submittedName>
        <fullName evidence="1">Uncharacterized protein</fullName>
    </submittedName>
</protein>
<dbReference type="EMBL" id="JASCZI010061909">
    <property type="protein sequence ID" value="MED6139737.1"/>
    <property type="molecule type" value="Genomic_DNA"/>
</dbReference>
<proteinExistence type="predicted"/>
<sequence length="55" mass="6168">MSEVCKDVGGEVGQHFSHARNVSKKRRNAEGVITITDRTGEYYAKGKDKRVTIDE</sequence>
<name>A0ABU6STR7_9FABA</name>
<reference evidence="1 2" key="1">
    <citation type="journal article" date="2023" name="Plants (Basel)">
        <title>Bridging the Gap: Combining Genomics and Transcriptomics Approaches to Understand Stylosanthes scabra, an Orphan Legume from the Brazilian Caatinga.</title>
        <authorList>
            <person name="Ferreira-Neto J.R.C."/>
            <person name="da Silva M.D."/>
            <person name="Binneck E."/>
            <person name="de Melo N.F."/>
            <person name="da Silva R.H."/>
            <person name="de Melo A.L.T.M."/>
            <person name="Pandolfi V."/>
            <person name="Bustamante F.O."/>
            <person name="Brasileiro-Vidal A.C."/>
            <person name="Benko-Iseppon A.M."/>
        </authorList>
    </citation>
    <scope>NUCLEOTIDE SEQUENCE [LARGE SCALE GENOMIC DNA]</scope>
    <source>
        <tissue evidence="1">Leaves</tissue>
    </source>
</reference>
<accession>A0ABU6STR7</accession>
<evidence type="ECO:0000313" key="2">
    <source>
        <dbReference type="Proteomes" id="UP001341840"/>
    </source>
</evidence>
<dbReference type="Proteomes" id="UP001341840">
    <property type="component" value="Unassembled WGS sequence"/>
</dbReference>
<evidence type="ECO:0000313" key="1">
    <source>
        <dbReference type="EMBL" id="MED6139737.1"/>
    </source>
</evidence>
<organism evidence="1 2">
    <name type="scientific">Stylosanthes scabra</name>
    <dbReference type="NCBI Taxonomy" id="79078"/>
    <lineage>
        <taxon>Eukaryota</taxon>
        <taxon>Viridiplantae</taxon>
        <taxon>Streptophyta</taxon>
        <taxon>Embryophyta</taxon>
        <taxon>Tracheophyta</taxon>
        <taxon>Spermatophyta</taxon>
        <taxon>Magnoliopsida</taxon>
        <taxon>eudicotyledons</taxon>
        <taxon>Gunneridae</taxon>
        <taxon>Pentapetalae</taxon>
        <taxon>rosids</taxon>
        <taxon>fabids</taxon>
        <taxon>Fabales</taxon>
        <taxon>Fabaceae</taxon>
        <taxon>Papilionoideae</taxon>
        <taxon>50 kb inversion clade</taxon>
        <taxon>dalbergioids sensu lato</taxon>
        <taxon>Dalbergieae</taxon>
        <taxon>Pterocarpus clade</taxon>
        <taxon>Stylosanthes</taxon>
    </lineage>
</organism>
<feature type="non-terminal residue" evidence="1">
    <location>
        <position position="55"/>
    </location>
</feature>
<keyword evidence="2" id="KW-1185">Reference proteome</keyword>
<gene>
    <name evidence="1" type="ORF">PIB30_086675</name>
</gene>
<comment type="caution">
    <text evidence="1">The sequence shown here is derived from an EMBL/GenBank/DDBJ whole genome shotgun (WGS) entry which is preliminary data.</text>
</comment>